<name>A0A918NX85_9NEIS</name>
<evidence type="ECO:0000313" key="1">
    <source>
        <dbReference type="EMBL" id="GGY03624.1"/>
    </source>
</evidence>
<organism evidence="1 2">
    <name type="scientific">Paludibacterium paludis</name>
    <dbReference type="NCBI Taxonomy" id="1225769"/>
    <lineage>
        <taxon>Bacteria</taxon>
        <taxon>Pseudomonadati</taxon>
        <taxon>Pseudomonadota</taxon>
        <taxon>Betaproteobacteria</taxon>
        <taxon>Neisseriales</taxon>
        <taxon>Chromobacteriaceae</taxon>
        <taxon>Paludibacterium</taxon>
    </lineage>
</organism>
<evidence type="ECO:0000313" key="2">
    <source>
        <dbReference type="Proteomes" id="UP000645257"/>
    </source>
</evidence>
<proteinExistence type="predicted"/>
<dbReference type="AlphaFoldDB" id="A0A918NX85"/>
<dbReference type="RefSeq" id="WP_189530301.1">
    <property type="nucleotide sequence ID" value="NZ_BMYX01000001.1"/>
</dbReference>
<gene>
    <name evidence="1" type="ORF">GCM10011289_02450</name>
</gene>
<sequence>MNSLYFLIEGGKALDLVKEHIAEKKAVRTAVREMAAELGIEQGVTCRLGGNLLGAIFHGTCHPDFTKPNRKGHSFPKKNTEWEKRFAAAPRHNPVTEVIADAMNIPCTLEYTSGTSHGWRHIGYPLSECGFLYLSENGPYAMWIPDVQAEVSAMEADGYAVAEPAKSFVPAFDGCRRIEKEEWEFLVAQHKLEQKRAAMEQTA</sequence>
<dbReference type="Proteomes" id="UP000645257">
    <property type="component" value="Unassembled WGS sequence"/>
</dbReference>
<protein>
    <submittedName>
        <fullName evidence="1">Uncharacterized protein</fullName>
    </submittedName>
</protein>
<reference evidence="1" key="1">
    <citation type="journal article" date="2014" name="Int. J. Syst. Evol. Microbiol.">
        <title>Complete genome sequence of Corynebacterium casei LMG S-19264T (=DSM 44701T), isolated from a smear-ripened cheese.</title>
        <authorList>
            <consortium name="US DOE Joint Genome Institute (JGI-PGF)"/>
            <person name="Walter F."/>
            <person name="Albersmeier A."/>
            <person name="Kalinowski J."/>
            <person name="Ruckert C."/>
        </authorList>
    </citation>
    <scope>NUCLEOTIDE SEQUENCE</scope>
    <source>
        <strain evidence="1">KCTC 32182</strain>
    </source>
</reference>
<accession>A0A918NX85</accession>
<reference evidence="1" key="2">
    <citation type="submission" date="2020-09" db="EMBL/GenBank/DDBJ databases">
        <authorList>
            <person name="Sun Q."/>
            <person name="Kim S."/>
        </authorList>
    </citation>
    <scope>NUCLEOTIDE SEQUENCE</scope>
    <source>
        <strain evidence="1">KCTC 32182</strain>
    </source>
</reference>
<keyword evidence="2" id="KW-1185">Reference proteome</keyword>
<dbReference type="EMBL" id="BMYX01000001">
    <property type="protein sequence ID" value="GGY03624.1"/>
    <property type="molecule type" value="Genomic_DNA"/>
</dbReference>
<comment type="caution">
    <text evidence="1">The sequence shown here is derived from an EMBL/GenBank/DDBJ whole genome shotgun (WGS) entry which is preliminary data.</text>
</comment>